<comment type="caution">
    <text evidence="7">The sequence shown here is derived from an EMBL/GenBank/DDBJ whole genome shotgun (WGS) entry which is preliminary data.</text>
</comment>
<keyword evidence="2 4" id="KW-0863">Zinc-finger</keyword>
<organism evidence="7 8">
    <name type="scientific">Necator americanus</name>
    <name type="common">Human hookworm</name>
    <dbReference type="NCBI Taxonomy" id="51031"/>
    <lineage>
        <taxon>Eukaryota</taxon>
        <taxon>Metazoa</taxon>
        <taxon>Ecdysozoa</taxon>
        <taxon>Nematoda</taxon>
        <taxon>Chromadorea</taxon>
        <taxon>Rhabditida</taxon>
        <taxon>Rhabditina</taxon>
        <taxon>Rhabditomorpha</taxon>
        <taxon>Strongyloidea</taxon>
        <taxon>Ancylostomatidae</taxon>
        <taxon>Bunostominae</taxon>
        <taxon>Necator</taxon>
    </lineage>
</organism>
<dbReference type="InterPro" id="IPR013083">
    <property type="entry name" value="Znf_RING/FYVE/PHD"/>
</dbReference>
<dbReference type="PROSITE" id="PS00518">
    <property type="entry name" value="ZF_RING_1"/>
    <property type="match status" value="1"/>
</dbReference>
<protein>
    <recommendedName>
        <fullName evidence="6">RING-type domain-containing protein</fullName>
    </recommendedName>
</protein>
<dbReference type="InterPro" id="IPR001841">
    <property type="entry name" value="Znf_RING"/>
</dbReference>
<evidence type="ECO:0000256" key="4">
    <source>
        <dbReference type="PROSITE-ProRule" id="PRU00175"/>
    </source>
</evidence>
<reference evidence="7 8" key="1">
    <citation type="submission" date="2023-08" db="EMBL/GenBank/DDBJ databases">
        <title>A Necator americanus chromosomal reference genome.</title>
        <authorList>
            <person name="Ilik V."/>
            <person name="Petrzelkova K.J."/>
            <person name="Pardy F."/>
            <person name="Fuh T."/>
            <person name="Niatou-Singa F.S."/>
            <person name="Gouil Q."/>
            <person name="Baker L."/>
            <person name="Ritchie M.E."/>
            <person name="Jex A.R."/>
            <person name="Gazzola D."/>
            <person name="Li H."/>
            <person name="Toshio Fujiwara R."/>
            <person name="Zhan B."/>
            <person name="Aroian R.V."/>
            <person name="Pafco B."/>
            <person name="Schwarz E.M."/>
        </authorList>
    </citation>
    <scope>NUCLEOTIDE SEQUENCE [LARGE SCALE GENOMIC DNA]</scope>
    <source>
        <strain evidence="7 8">Aroian</strain>
        <tissue evidence="7">Whole animal</tissue>
    </source>
</reference>
<dbReference type="Proteomes" id="UP001303046">
    <property type="component" value="Unassembled WGS sequence"/>
</dbReference>
<sequence length="530" mass="59618">MLCMEGGSSSSFQDSPQSSHRRKGSEDLLATMDKKCLIKDFACILCQRICNVPVATTVCMHRFCESCMNPRIAAGNLRCPRCNTQLDPHQPVCHDSNFQDIIAKIGFDLNTVHDLCTRKPHSTSSDEEYMDMCNVSEERRKIIRKKNAPHCRIHPLAAEHAFYWDRKFHGSNVLVQRYLKKMGLPHSDPPVTLPKIPEHDGVDAEERRPFRIYGNLINHVPPPLRDKRIKDFGSSVYDAEYKLFECNKDHVWPTVEKKEPNRFGITAEYRKSLVKVNRMLRSKSKSGDATALDAGGTDSGDEKPLSSYLKPKSSEPSEKIELEGDIYLEKEANGESSSKTSDSEDAKDLFSDRHHLYLNRQSAASIALVLRPNRNPKSSSRLVQPRELPSFYLFVGEKGTIAHVEQFVLMRINSKYPRTKGKISVLLSNILWECKAARMAMLQCMRENGPHSSRISPLKNDLATLSDVKALANSTAYSISTKNDDSTVYASSFPVTKLDTSLQLSEVRDTERKSVVSLLYTVAPCTISGG</sequence>
<evidence type="ECO:0000313" key="7">
    <source>
        <dbReference type="EMBL" id="KAK6741390.1"/>
    </source>
</evidence>
<gene>
    <name evidence="7" type="primary">Necator_chrIII.g10080</name>
    <name evidence="7" type="ORF">RB195_009315</name>
</gene>
<dbReference type="InterPro" id="IPR017907">
    <property type="entry name" value="Znf_RING_CS"/>
</dbReference>
<evidence type="ECO:0000256" key="2">
    <source>
        <dbReference type="ARBA" id="ARBA00022771"/>
    </source>
</evidence>
<feature type="compositionally biased region" description="Low complexity" evidence="5">
    <location>
        <begin position="8"/>
        <end position="18"/>
    </location>
</feature>
<feature type="region of interest" description="Disordered" evidence="5">
    <location>
        <begin position="284"/>
        <end position="318"/>
    </location>
</feature>
<dbReference type="SUPFAM" id="SSF57850">
    <property type="entry name" value="RING/U-box"/>
    <property type="match status" value="1"/>
</dbReference>
<evidence type="ECO:0000313" key="8">
    <source>
        <dbReference type="Proteomes" id="UP001303046"/>
    </source>
</evidence>
<evidence type="ECO:0000259" key="6">
    <source>
        <dbReference type="PROSITE" id="PS50089"/>
    </source>
</evidence>
<dbReference type="PROSITE" id="PS50089">
    <property type="entry name" value="ZF_RING_2"/>
    <property type="match status" value="1"/>
</dbReference>
<name>A0ABR1CVB7_NECAM</name>
<accession>A0ABR1CVB7</accession>
<dbReference type="Gene3D" id="3.30.40.10">
    <property type="entry name" value="Zinc/RING finger domain, C3HC4 (zinc finger)"/>
    <property type="match status" value="1"/>
</dbReference>
<dbReference type="EMBL" id="JAVFWL010000003">
    <property type="protein sequence ID" value="KAK6741390.1"/>
    <property type="molecule type" value="Genomic_DNA"/>
</dbReference>
<keyword evidence="3" id="KW-0862">Zinc</keyword>
<feature type="region of interest" description="Disordered" evidence="5">
    <location>
        <begin position="1"/>
        <end position="24"/>
    </location>
</feature>
<keyword evidence="1" id="KW-0479">Metal-binding</keyword>
<feature type="domain" description="RING-type" evidence="6">
    <location>
        <begin position="43"/>
        <end position="83"/>
    </location>
</feature>
<proteinExistence type="predicted"/>
<evidence type="ECO:0000256" key="1">
    <source>
        <dbReference type="ARBA" id="ARBA00022723"/>
    </source>
</evidence>
<dbReference type="InterPro" id="IPR018957">
    <property type="entry name" value="Znf_C3HC4_RING-type"/>
</dbReference>
<evidence type="ECO:0000256" key="5">
    <source>
        <dbReference type="SAM" id="MobiDB-lite"/>
    </source>
</evidence>
<evidence type="ECO:0000256" key="3">
    <source>
        <dbReference type="ARBA" id="ARBA00022833"/>
    </source>
</evidence>
<dbReference type="Pfam" id="PF00097">
    <property type="entry name" value="zf-C3HC4"/>
    <property type="match status" value="1"/>
</dbReference>
<keyword evidence="8" id="KW-1185">Reference proteome</keyword>